<feature type="compositionally biased region" description="Polar residues" evidence="1">
    <location>
        <begin position="1"/>
        <end position="20"/>
    </location>
</feature>
<evidence type="ECO:0000313" key="3">
    <source>
        <dbReference type="Proteomes" id="UP001341281"/>
    </source>
</evidence>
<feature type="region of interest" description="Disordered" evidence="1">
    <location>
        <begin position="100"/>
        <end position="120"/>
    </location>
</feature>
<organism evidence="2 3">
    <name type="scientific">Paspalum notatum var. saurae</name>
    <dbReference type="NCBI Taxonomy" id="547442"/>
    <lineage>
        <taxon>Eukaryota</taxon>
        <taxon>Viridiplantae</taxon>
        <taxon>Streptophyta</taxon>
        <taxon>Embryophyta</taxon>
        <taxon>Tracheophyta</taxon>
        <taxon>Spermatophyta</taxon>
        <taxon>Magnoliopsida</taxon>
        <taxon>Liliopsida</taxon>
        <taxon>Poales</taxon>
        <taxon>Poaceae</taxon>
        <taxon>PACMAD clade</taxon>
        <taxon>Panicoideae</taxon>
        <taxon>Andropogonodae</taxon>
        <taxon>Paspaleae</taxon>
        <taxon>Paspalinae</taxon>
        <taxon>Paspalum</taxon>
    </lineage>
</organism>
<reference evidence="2 3" key="1">
    <citation type="submission" date="2024-02" db="EMBL/GenBank/DDBJ databases">
        <title>High-quality chromosome-scale genome assembly of Pensacola bahiagrass (Paspalum notatum Flugge var. saurae).</title>
        <authorList>
            <person name="Vega J.M."/>
            <person name="Podio M."/>
            <person name="Orjuela J."/>
            <person name="Siena L.A."/>
            <person name="Pessino S.C."/>
            <person name="Combes M.C."/>
            <person name="Mariac C."/>
            <person name="Albertini E."/>
            <person name="Pupilli F."/>
            <person name="Ortiz J.P.A."/>
            <person name="Leblanc O."/>
        </authorList>
    </citation>
    <scope>NUCLEOTIDE SEQUENCE [LARGE SCALE GENOMIC DNA]</scope>
    <source>
        <strain evidence="2">R1</strain>
        <tissue evidence="2">Leaf</tissue>
    </source>
</reference>
<dbReference type="EMBL" id="CP144749">
    <property type="protein sequence ID" value="WVZ78035.1"/>
    <property type="molecule type" value="Genomic_DNA"/>
</dbReference>
<sequence>MAFQETTVRSGIRSKSSLASATLPHRAADQETEFLDGIASNTAWASASIRFPTSPEIMQFHVNTFRSGISSNTRRAAPTLPPRRCAVMAEFHRAMSPACRGGCAPAQKRRRRSQARRGMRRRRGRFWKLLSIFRSFNKSGEE</sequence>
<accession>A0AAQ3TUK5</accession>
<proteinExistence type="predicted"/>
<feature type="compositionally biased region" description="Basic residues" evidence="1">
    <location>
        <begin position="107"/>
        <end position="120"/>
    </location>
</feature>
<gene>
    <name evidence="2" type="ORF">U9M48_025810</name>
</gene>
<keyword evidence="3" id="KW-1185">Reference proteome</keyword>
<evidence type="ECO:0000313" key="2">
    <source>
        <dbReference type="EMBL" id="WVZ78035.1"/>
    </source>
</evidence>
<dbReference type="Proteomes" id="UP001341281">
    <property type="component" value="Chromosome 05"/>
</dbReference>
<evidence type="ECO:0000256" key="1">
    <source>
        <dbReference type="SAM" id="MobiDB-lite"/>
    </source>
</evidence>
<protein>
    <submittedName>
        <fullName evidence="2">Uncharacterized protein</fullName>
    </submittedName>
</protein>
<name>A0AAQ3TUK5_PASNO</name>
<feature type="region of interest" description="Disordered" evidence="1">
    <location>
        <begin position="1"/>
        <end position="25"/>
    </location>
</feature>
<dbReference type="AlphaFoldDB" id="A0AAQ3TUK5"/>